<dbReference type="InterPro" id="IPR008538">
    <property type="entry name" value="Uma2"/>
</dbReference>
<dbReference type="Proteomes" id="UP000622552">
    <property type="component" value="Unassembled WGS sequence"/>
</dbReference>
<evidence type="ECO:0000259" key="1">
    <source>
        <dbReference type="Pfam" id="PF05685"/>
    </source>
</evidence>
<reference evidence="2" key="1">
    <citation type="submission" date="2020-11" db="EMBL/GenBank/DDBJ databases">
        <title>Sequencing the genomes of 1000 actinobacteria strains.</title>
        <authorList>
            <person name="Klenk H.-P."/>
        </authorList>
    </citation>
    <scope>NUCLEOTIDE SEQUENCE</scope>
    <source>
        <strain evidence="2">DSM 45356</strain>
    </source>
</reference>
<dbReference type="PANTHER" id="PTHR35400">
    <property type="entry name" value="SLR1083 PROTEIN"/>
    <property type="match status" value="1"/>
</dbReference>
<keyword evidence="2" id="KW-0255">Endonuclease</keyword>
<dbReference type="PANTHER" id="PTHR35400:SF3">
    <property type="entry name" value="SLL1072 PROTEIN"/>
    <property type="match status" value="1"/>
</dbReference>
<dbReference type="RefSeq" id="WP_233473184.1">
    <property type="nucleotide sequence ID" value="NZ_BONS01000030.1"/>
</dbReference>
<dbReference type="Pfam" id="PF05685">
    <property type="entry name" value="Uma2"/>
    <property type="match status" value="1"/>
</dbReference>
<evidence type="ECO:0000313" key="2">
    <source>
        <dbReference type="EMBL" id="MBG6141177.1"/>
    </source>
</evidence>
<dbReference type="CDD" id="cd06260">
    <property type="entry name" value="DUF820-like"/>
    <property type="match status" value="1"/>
</dbReference>
<organism evidence="2 3">
    <name type="scientific">Longispora fulva</name>
    <dbReference type="NCBI Taxonomy" id="619741"/>
    <lineage>
        <taxon>Bacteria</taxon>
        <taxon>Bacillati</taxon>
        <taxon>Actinomycetota</taxon>
        <taxon>Actinomycetes</taxon>
        <taxon>Micromonosporales</taxon>
        <taxon>Micromonosporaceae</taxon>
        <taxon>Longispora</taxon>
    </lineage>
</organism>
<name>A0A8J7KTW1_9ACTN</name>
<keyword evidence="2" id="KW-0540">Nuclease</keyword>
<keyword evidence="3" id="KW-1185">Reference proteome</keyword>
<keyword evidence="2" id="KW-0378">Hydrolase</keyword>
<dbReference type="Gene3D" id="3.90.1570.10">
    <property type="entry name" value="tt1808, chain A"/>
    <property type="match status" value="1"/>
</dbReference>
<sequence length="204" mass="22789">MSEELHAPRDEDFDMALALEHYLSDGMTPEEYDSLPLDGVRRELIDGVLHVTPSPTHAHQSLAMLLGAALFQTAPAEFHVTQGVEIKLAPRLRYIPDILAVKAEAVAGRTRAQFEVHEVLLAVEIVSPGSRSMDRILKPRHYAEYGIPWFWRIETEDGLLITAHEIDPATGIYVEIGKFTDHLTLDAPWPIDLDLAPLVRAVDL</sequence>
<dbReference type="AlphaFoldDB" id="A0A8J7KTW1"/>
<protein>
    <submittedName>
        <fullName evidence="2">Uma2 family endonuclease</fullName>
    </submittedName>
</protein>
<dbReference type="InterPro" id="IPR012296">
    <property type="entry name" value="Nuclease_put_TT1808"/>
</dbReference>
<accession>A0A8J7KTW1</accession>
<gene>
    <name evidence="2" type="ORF">IW245_007371</name>
</gene>
<feature type="domain" description="Putative restriction endonuclease" evidence="1">
    <location>
        <begin position="29"/>
        <end position="160"/>
    </location>
</feature>
<evidence type="ECO:0000313" key="3">
    <source>
        <dbReference type="Proteomes" id="UP000622552"/>
    </source>
</evidence>
<dbReference type="GO" id="GO:0004519">
    <property type="term" value="F:endonuclease activity"/>
    <property type="evidence" value="ECO:0007669"/>
    <property type="project" value="UniProtKB-KW"/>
</dbReference>
<comment type="caution">
    <text evidence="2">The sequence shown here is derived from an EMBL/GenBank/DDBJ whole genome shotgun (WGS) entry which is preliminary data.</text>
</comment>
<dbReference type="InterPro" id="IPR011335">
    <property type="entry name" value="Restrct_endonuc-II-like"/>
</dbReference>
<dbReference type="EMBL" id="JADOUF010000001">
    <property type="protein sequence ID" value="MBG6141177.1"/>
    <property type="molecule type" value="Genomic_DNA"/>
</dbReference>
<dbReference type="SUPFAM" id="SSF52980">
    <property type="entry name" value="Restriction endonuclease-like"/>
    <property type="match status" value="1"/>
</dbReference>
<proteinExistence type="predicted"/>